<dbReference type="InterPro" id="IPR000727">
    <property type="entry name" value="T_SNARE_dom"/>
</dbReference>
<evidence type="ECO:0000256" key="6">
    <source>
        <dbReference type="ARBA" id="ARBA00023136"/>
    </source>
</evidence>
<evidence type="ECO:0000256" key="4">
    <source>
        <dbReference type="ARBA" id="ARBA00022927"/>
    </source>
</evidence>
<evidence type="ECO:0000256" key="1">
    <source>
        <dbReference type="ARBA" id="ARBA00004211"/>
    </source>
</evidence>
<evidence type="ECO:0000256" key="2">
    <source>
        <dbReference type="ARBA" id="ARBA00022448"/>
    </source>
</evidence>
<name>A0A1Z5KEN1_FISSO</name>
<comment type="subcellular location">
    <subcellularLocation>
        <location evidence="1">Membrane</location>
        <topology evidence="1">Single-pass type IV membrane protein</topology>
    </subcellularLocation>
</comment>
<dbReference type="InParanoid" id="A0A1Z5KEN1"/>
<dbReference type="GO" id="GO:0015031">
    <property type="term" value="P:protein transport"/>
    <property type="evidence" value="ECO:0007669"/>
    <property type="project" value="UniProtKB-KW"/>
</dbReference>
<keyword evidence="4" id="KW-0653">Protein transport</keyword>
<dbReference type="GO" id="GO:0031201">
    <property type="term" value="C:SNARE complex"/>
    <property type="evidence" value="ECO:0007669"/>
    <property type="project" value="TreeGrafter"/>
</dbReference>
<accession>A0A1Z5KEN1</accession>
<dbReference type="GO" id="GO:0005789">
    <property type="term" value="C:endoplasmic reticulum membrane"/>
    <property type="evidence" value="ECO:0007669"/>
    <property type="project" value="TreeGrafter"/>
</dbReference>
<sequence>MHIIMTNTPPQENPVQHFSHDLSFVEDCQNAQTAAVETLHIGRATLEQVHQQREQLDRAESIADETQYILDKAGRILRGMTWSGWLANKFTKDIGPPPAVTRSTPISPPLVYENVPETCRAAAQAIQNYHANVKVLETCETDEQRETLLLICRSMYSAAMTQLDELEKSHASVEAYLTEFRSHLTILHEKEQSLNQSNEQQKISFDRNRAELLKRQGNGSSSSATDAHLQLQENHLDMISKSLSEIGMISHTLASAIGQQAQTIDSLDEKADNITEKSRLVTRRADRLIQNKSWTPVKPTFACHVSIRHIDSGCYLSVHEGNLVLQNTFHETTGVFSLWKRQGEIFGLKNKESGRWLGQSMLGGISCSAYDFGRREEWEADSDWSTSRLLCTSVGWGAGGYLLVNTYNFSIRLGGCGVEERKKADLWCITNLDTD</sequence>
<dbReference type="EMBL" id="BDSP01000207">
    <property type="protein sequence ID" value="GAX24408.1"/>
    <property type="molecule type" value="Genomic_DNA"/>
</dbReference>
<evidence type="ECO:0000259" key="7">
    <source>
        <dbReference type="PROSITE" id="PS50192"/>
    </source>
</evidence>
<dbReference type="GO" id="GO:0000149">
    <property type="term" value="F:SNARE binding"/>
    <property type="evidence" value="ECO:0007669"/>
    <property type="project" value="TreeGrafter"/>
</dbReference>
<dbReference type="GO" id="GO:0031902">
    <property type="term" value="C:late endosome membrane"/>
    <property type="evidence" value="ECO:0007669"/>
    <property type="project" value="TreeGrafter"/>
</dbReference>
<dbReference type="GO" id="GO:0012507">
    <property type="term" value="C:ER to Golgi transport vesicle membrane"/>
    <property type="evidence" value="ECO:0007669"/>
    <property type="project" value="TreeGrafter"/>
</dbReference>
<dbReference type="AlphaFoldDB" id="A0A1Z5KEN1"/>
<feature type="domain" description="T-SNARE coiled-coil homology" evidence="7">
    <location>
        <begin position="226"/>
        <end position="288"/>
    </location>
</feature>
<dbReference type="GO" id="GO:0005794">
    <property type="term" value="C:Golgi apparatus"/>
    <property type="evidence" value="ECO:0007669"/>
    <property type="project" value="TreeGrafter"/>
</dbReference>
<evidence type="ECO:0000313" key="8">
    <source>
        <dbReference type="EMBL" id="GAX24408.1"/>
    </source>
</evidence>
<evidence type="ECO:0000256" key="5">
    <source>
        <dbReference type="ARBA" id="ARBA00022989"/>
    </source>
</evidence>
<reference evidence="8 9" key="1">
    <citation type="journal article" date="2015" name="Plant Cell">
        <title>Oil accumulation by the oleaginous diatom Fistulifera solaris as revealed by the genome and transcriptome.</title>
        <authorList>
            <person name="Tanaka T."/>
            <person name="Maeda Y."/>
            <person name="Veluchamy A."/>
            <person name="Tanaka M."/>
            <person name="Abida H."/>
            <person name="Marechal E."/>
            <person name="Bowler C."/>
            <person name="Muto M."/>
            <person name="Sunaga Y."/>
            <person name="Tanaka M."/>
            <person name="Yoshino T."/>
            <person name="Taniguchi T."/>
            <person name="Fukuda Y."/>
            <person name="Nemoto M."/>
            <person name="Matsumoto M."/>
            <person name="Wong P.S."/>
            <person name="Aburatani S."/>
            <person name="Fujibuchi W."/>
        </authorList>
    </citation>
    <scope>NUCLEOTIDE SEQUENCE [LARGE SCALE GENOMIC DNA]</scope>
    <source>
        <strain evidence="8 9">JPCC DA0580</strain>
    </source>
</reference>
<dbReference type="Proteomes" id="UP000198406">
    <property type="component" value="Unassembled WGS sequence"/>
</dbReference>
<dbReference type="PROSITE" id="PS50192">
    <property type="entry name" value="T_SNARE"/>
    <property type="match status" value="1"/>
</dbReference>
<organism evidence="8 9">
    <name type="scientific">Fistulifera solaris</name>
    <name type="common">Oleaginous diatom</name>
    <dbReference type="NCBI Taxonomy" id="1519565"/>
    <lineage>
        <taxon>Eukaryota</taxon>
        <taxon>Sar</taxon>
        <taxon>Stramenopiles</taxon>
        <taxon>Ochrophyta</taxon>
        <taxon>Bacillariophyta</taxon>
        <taxon>Bacillariophyceae</taxon>
        <taxon>Bacillariophycidae</taxon>
        <taxon>Naviculales</taxon>
        <taxon>Naviculaceae</taxon>
        <taxon>Fistulifera</taxon>
    </lineage>
</organism>
<dbReference type="GO" id="GO:0006906">
    <property type="term" value="P:vesicle fusion"/>
    <property type="evidence" value="ECO:0007669"/>
    <property type="project" value="TreeGrafter"/>
</dbReference>
<comment type="caution">
    <text evidence="8">The sequence shown here is derived from an EMBL/GenBank/DDBJ whole genome shotgun (WGS) entry which is preliminary data.</text>
</comment>
<evidence type="ECO:0000256" key="3">
    <source>
        <dbReference type="ARBA" id="ARBA00022692"/>
    </source>
</evidence>
<keyword evidence="3" id="KW-0812">Transmembrane</keyword>
<keyword evidence="6" id="KW-0472">Membrane</keyword>
<proteinExistence type="predicted"/>
<dbReference type="Gene3D" id="1.20.5.110">
    <property type="match status" value="2"/>
</dbReference>
<dbReference type="SUPFAM" id="SSF58038">
    <property type="entry name" value="SNARE fusion complex"/>
    <property type="match status" value="2"/>
</dbReference>
<gene>
    <name evidence="8" type="ORF">FisN_4Lh543</name>
</gene>
<dbReference type="SMART" id="SM00397">
    <property type="entry name" value="t_SNARE"/>
    <property type="match status" value="2"/>
</dbReference>
<dbReference type="PANTHER" id="PTHR21230">
    <property type="entry name" value="VESICLE TRANSPORT V-SNARE PROTEIN VTI1-RELATED"/>
    <property type="match status" value="1"/>
</dbReference>
<dbReference type="OrthoDB" id="19261at2759"/>
<keyword evidence="5" id="KW-1133">Transmembrane helix</keyword>
<protein>
    <recommendedName>
        <fullName evidence="7">t-SNARE coiled-coil homology domain-containing protein</fullName>
    </recommendedName>
</protein>
<keyword evidence="2" id="KW-0813">Transport</keyword>
<evidence type="ECO:0000313" key="9">
    <source>
        <dbReference type="Proteomes" id="UP000198406"/>
    </source>
</evidence>
<dbReference type="Pfam" id="PF12352">
    <property type="entry name" value="V-SNARE_C"/>
    <property type="match status" value="1"/>
</dbReference>
<dbReference type="CDD" id="cd15841">
    <property type="entry name" value="SNARE_Qc"/>
    <property type="match status" value="1"/>
</dbReference>
<keyword evidence="9" id="KW-1185">Reference proteome</keyword>
<dbReference type="GO" id="GO:0005484">
    <property type="term" value="F:SNAP receptor activity"/>
    <property type="evidence" value="ECO:0007669"/>
    <property type="project" value="TreeGrafter"/>
</dbReference>